<proteinExistence type="predicted"/>
<accession>C1EH07</accession>
<dbReference type="GeneID" id="8248888"/>
<dbReference type="EMBL" id="CP001332">
    <property type="protein sequence ID" value="ACO67422.1"/>
    <property type="molecule type" value="Genomic_DNA"/>
</dbReference>
<keyword evidence="3" id="KW-1185">Reference proteome</keyword>
<protein>
    <recommendedName>
        <fullName evidence="1">F-box domain-containing protein</fullName>
    </recommendedName>
</protein>
<reference evidence="2 3" key="1">
    <citation type="journal article" date="2009" name="Science">
        <title>Green evolution and dynamic adaptations revealed by genomes of the marine picoeukaryotes Micromonas.</title>
        <authorList>
            <person name="Worden A.Z."/>
            <person name="Lee J.H."/>
            <person name="Mock T."/>
            <person name="Rouze P."/>
            <person name="Simmons M.P."/>
            <person name="Aerts A.L."/>
            <person name="Allen A.E."/>
            <person name="Cuvelier M.L."/>
            <person name="Derelle E."/>
            <person name="Everett M.V."/>
            <person name="Foulon E."/>
            <person name="Grimwood J."/>
            <person name="Gundlach H."/>
            <person name="Henrissat B."/>
            <person name="Napoli C."/>
            <person name="McDonald S.M."/>
            <person name="Parker M.S."/>
            <person name="Rombauts S."/>
            <person name="Salamov A."/>
            <person name="Von Dassow P."/>
            <person name="Badger J.H."/>
            <person name="Coutinho P.M."/>
            <person name="Demir E."/>
            <person name="Dubchak I."/>
            <person name="Gentemann C."/>
            <person name="Eikrem W."/>
            <person name="Gready J.E."/>
            <person name="John U."/>
            <person name="Lanier W."/>
            <person name="Lindquist E.A."/>
            <person name="Lucas S."/>
            <person name="Mayer K.F."/>
            <person name="Moreau H."/>
            <person name="Not F."/>
            <person name="Otillar R."/>
            <person name="Panaud O."/>
            <person name="Pangilinan J."/>
            <person name="Paulsen I."/>
            <person name="Piegu B."/>
            <person name="Poliakov A."/>
            <person name="Robbens S."/>
            <person name="Schmutz J."/>
            <person name="Toulza E."/>
            <person name="Wyss T."/>
            <person name="Zelensky A."/>
            <person name="Zhou K."/>
            <person name="Armbrust E.V."/>
            <person name="Bhattacharya D."/>
            <person name="Goodenough U.W."/>
            <person name="Van de Peer Y."/>
            <person name="Grigoriev I.V."/>
        </authorList>
    </citation>
    <scope>NUCLEOTIDE SEQUENCE [LARGE SCALE GENOMIC DNA]</scope>
    <source>
        <strain evidence="3">RCC299 / NOUM17</strain>
    </source>
</reference>
<dbReference type="AlphaFoldDB" id="C1EH07"/>
<dbReference type="InterPro" id="IPR036047">
    <property type="entry name" value="F-box-like_dom_sf"/>
</dbReference>
<dbReference type="Gene3D" id="1.20.1280.50">
    <property type="match status" value="1"/>
</dbReference>
<name>C1EH07_MICCC</name>
<dbReference type="Proteomes" id="UP000002009">
    <property type="component" value="Chromosome 14"/>
</dbReference>
<evidence type="ECO:0000313" key="2">
    <source>
        <dbReference type="EMBL" id="ACO67422.1"/>
    </source>
</evidence>
<dbReference type="OrthoDB" id="28868at2759"/>
<dbReference type="InterPro" id="IPR001810">
    <property type="entry name" value="F-box_dom"/>
</dbReference>
<evidence type="ECO:0000259" key="1">
    <source>
        <dbReference type="SMART" id="SM00256"/>
    </source>
</evidence>
<dbReference type="Pfam" id="PF13369">
    <property type="entry name" value="Transglut_core2"/>
    <property type="match status" value="1"/>
</dbReference>
<sequence>MDAMVRGGSGDGTPSIADVSDDVLVTVFLKMDPIDLGSCLRTCKSWRRLICDGALDNAYWWNKARADLLEDLLDEDGKLPLHGRRVCDVVAPRWLRRRETYALLDGCKAEVVASARGDNGEGRKPLVPLRLREWVKTPYPRWLEQPARVDNEDIALFYRASMREIREQRPTNAHVTDFVEVEWLADLAVMMGERRAMATFAEAMNDPDFHVRSHARCVELVERCAAAVSGLIDPYLAGRHQRMWGPTPPSHVSSHVENPGALHPSEKWLWVMREDFRSFGSDLRHKKPSLPEESVVDALDRMGEEFKRRLDSSRVDPRDDPKGALRVLTEFMCGVYPGLDAPGDNPGSTHVADMDFREMPPATHELNPHLLHPKFAMPTEGGLGFRGAGSTVTHDYYDPMCSSLFCVLHTRVGIPITLSIVMASVASRAGLKVEFLNAPGHFRCGVHDENYVDPEKPGTNARHVVFTADPFEGFEATDPRKLRTIDWDRMGEEAGRGRVAELVPSARDVVMRMLNNLFLIYGTMECGGSGSPDGPDLETYPNDEEYVPNYVGLPPHRWMVRHAVVALAGLVVSPGPHAEFLQQELAHLKLKWLPMSAHRLFM</sequence>
<dbReference type="PANTHER" id="PTHR31350:SF21">
    <property type="entry name" value="F-BOX ONLY PROTEIN 21"/>
    <property type="match status" value="1"/>
</dbReference>
<dbReference type="PANTHER" id="PTHR31350">
    <property type="entry name" value="SI:DKEY-261L7.2"/>
    <property type="match status" value="1"/>
</dbReference>
<dbReference type="SMART" id="SM00256">
    <property type="entry name" value="FBOX"/>
    <property type="match status" value="1"/>
</dbReference>
<feature type="domain" description="F-box" evidence="1">
    <location>
        <begin position="19"/>
        <end position="59"/>
    </location>
</feature>
<dbReference type="SUPFAM" id="SSF81383">
    <property type="entry name" value="F-box domain"/>
    <property type="match status" value="1"/>
</dbReference>
<dbReference type="RefSeq" id="XP_002506164.1">
    <property type="nucleotide sequence ID" value="XM_002506118.1"/>
</dbReference>
<dbReference type="Pfam" id="PF12937">
    <property type="entry name" value="F-box-like"/>
    <property type="match status" value="1"/>
</dbReference>
<organism evidence="2 3">
    <name type="scientific">Micromonas commoda (strain RCC299 / NOUM17 / CCMP2709)</name>
    <name type="common">Picoplanktonic green alga</name>
    <dbReference type="NCBI Taxonomy" id="296587"/>
    <lineage>
        <taxon>Eukaryota</taxon>
        <taxon>Viridiplantae</taxon>
        <taxon>Chlorophyta</taxon>
        <taxon>Mamiellophyceae</taxon>
        <taxon>Mamiellales</taxon>
        <taxon>Mamiellaceae</taxon>
        <taxon>Micromonas</taxon>
    </lineage>
</organism>
<dbReference type="KEGG" id="mis:MICPUN_113309"/>
<dbReference type="InterPro" id="IPR032698">
    <property type="entry name" value="SirB1_N"/>
</dbReference>
<dbReference type="InParanoid" id="C1EH07"/>
<evidence type="ECO:0000313" key="3">
    <source>
        <dbReference type="Proteomes" id="UP000002009"/>
    </source>
</evidence>
<gene>
    <name evidence="2" type="ORF">MICPUN_113309</name>
</gene>
<dbReference type="CDD" id="cd09917">
    <property type="entry name" value="F-box_SF"/>
    <property type="match status" value="1"/>
</dbReference>